<dbReference type="InterPro" id="IPR029032">
    <property type="entry name" value="AhpD-like"/>
</dbReference>
<evidence type="ECO:0000256" key="1">
    <source>
        <dbReference type="SAM" id="MobiDB-lite"/>
    </source>
</evidence>
<feature type="domain" description="Carboxymuconolactone decarboxylase-like" evidence="2">
    <location>
        <begin position="31"/>
        <end position="117"/>
    </location>
</feature>
<sequence length="173" mass="18219">MTQTPVRADAGAPGSTGSTGERRVFVDKQSPEAYAALRATAEAVRGVAEAAGLDRILVELVNIRVSQLNACAYCLNAHTRAALRGGETTQRLGVLPAWRDTELFSPRERAALALAEATTHPADAGAQSTAYAEARGVLSDDEISAVIWVAISINAFNRVSVLSKHPVRGAPRA</sequence>
<dbReference type="GeneID" id="91388614"/>
<organism evidence="3 4">
    <name type="scientific">Streptomyces anthocyanicus</name>
    <dbReference type="NCBI Taxonomy" id="68174"/>
    <lineage>
        <taxon>Bacteria</taxon>
        <taxon>Bacillati</taxon>
        <taxon>Actinomycetota</taxon>
        <taxon>Actinomycetes</taxon>
        <taxon>Kitasatosporales</taxon>
        <taxon>Streptomycetaceae</taxon>
        <taxon>Streptomyces</taxon>
        <taxon>Streptomyces violaceoruber group</taxon>
    </lineage>
</organism>
<evidence type="ECO:0000313" key="3">
    <source>
        <dbReference type="EMBL" id="WTR92956.1"/>
    </source>
</evidence>
<feature type="region of interest" description="Disordered" evidence="1">
    <location>
        <begin position="1"/>
        <end position="21"/>
    </location>
</feature>
<dbReference type="PANTHER" id="PTHR35446">
    <property type="entry name" value="SI:CH211-175M2.5"/>
    <property type="match status" value="1"/>
</dbReference>
<protein>
    <submittedName>
        <fullName evidence="3">Carboxymuconolactone decarboxylase family protein</fullName>
    </submittedName>
</protein>
<gene>
    <name evidence="3" type="ORF">OHB34_02080</name>
</gene>
<dbReference type="Proteomes" id="UP001622731">
    <property type="component" value="Chromosome"/>
</dbReference>
<evidence type="ECO:0000259" key="2">
    <source>
        <dbReference type="Pfam" id="PF02627"/>
    </source>
</evidence>
<dbReference type="InterPro" id="IPR004675">
    <property type="entry name" value="AhpD_core"/>
</dbReference>
<dbReference type="Gene3D" id="1.20.1290.10">
    <property type="entry name" value="AhpD-like"/>
    <property type="match status" value="1"/>
</dbReference>
<dbReference type="RefSeq" id="WP_011027141.1">
    <property type="nucleotide sequence ID" value="NZ_BMWI01000001.1"/>
</dbReference>
<dbReference type="PANTHER" id="PTHR35446:SF2">
    <property type="entry name" value="CARBOXYMUCONOLACTONE DECARBOXYLASE-LIKE DOMAIN-CONTAINING PROTEIN"/>
    <property type="match status" value="1"/>
</dbReference>
<dbReference type="InterPro" id="IPR003779">
    <property type="entry name" value="CMD-like"/>
</dbReference>
<evidence type="ECO:0000313" key="4">
    <source>
        <dbReference type="Proteomes" id="UP001622731"/>
    </source>
</evidence>
<dbReference type="SUPFAM" id="SSF69118">
    <property type="entry name" value="AhpD-like"/>
    <property type="match status" value="1"/>
</dbReference>
<dbReference type="NCBIfam" id="TIGR00778">
    <property type="entry name" value="ahpD_dom"/>
    <property type="match status" value="1"/>
</dbReference>
<dbReference type="EMBL" id="CP108200">
    <property type="protein sequence ID" value="WTR92956.1"/>
    <property type="molecule type" value="Genomic_DNA"/>
</dbReference>
<accession>A0ABZ1LTD5</accession>
<name>A0ABZ1LTD5_9ACTN</name>
<proteinExistence type="predicted"/>
<dbReference type="Pfam" id="PF02627">
    <property type="entry name" value="CMD"/>
    <property type="match status" value="1"/>
</dbReference>
<keyword evidence="4" id="KW-1185">Reference proteome</keyword>
<reference evidence="3 4" key="1">
    <citation type="submission" date="2022-10" db="EMBL/GenBank/DDBJ databases">
        <title>The complete genomes of actinobacterial strains from the NBC collection.</title>
        <authorList>
            <person name="Joergensen T.S."/>
            <person name="Alvarez Arevalo M."/>
            <person name="Sterndorff E.B."/>
            <person name="Faurdal D."/>
            <person name="Vuksanovic O."/>
            <person name="Mourched A.-S."/>
            <person name="Charusanti P."/>
            <person name="Shaw S."/>
            <person name="Blin K."/>
            <person name="Weber T."/>
        </authorList>
    </citation>
    <scope>NUCLEOTIDE SEQUENCE [LARGE SCALE GENOMIC DNA]</scope>
    <source>
        <strain evidence="3 4">NBC_00116</strain>
    </source>
</reference>